<dbReference type="GO" id="GO:0005886">
    <property type="term" value="C:plasma membrane"/>
    <property type="evidence" value="ECO:0007669"/>
    <property type="project" value="TreeGrafter"/>
</dbReference>
<feature type="transmembrane region" description="Helical" evidence="8">
    <location>
        <begin position="247"/>
        <end position="267"/>
    </location>
</feature>
<dbReference type="Gene3D" id="3.40.50.80">
    <property type="entry name" value="Nucleotide-binding domain of ferredoxin-NADP reductase (FNR) module"/>
    <property type="match status" value="1"/>
</dbReference>
<evidence type="ECO:0000256" key="3">
    <source>
        <dbReference type="ARBA" id="ARBA00022692"/>
    </source>
</evidence>
<evidence type="ECO:0000313" key="10">
    <source>
        <dbReference type="EMBL" id="KAK5529143.1"/>
    </source>
</evidence>
<feature type="transmembrane region" description="Helical" evidence="8">
    <location>
        <begin position="55"/>
        <end position="74"/>
    </location>
</feature>
<dbReference type="GO" id="GO:0006826">
    <property type="term" value="P:iron ion transport"/>
    <property type="evidence" value="ECO:0007669"/>
    <property type="project" value="TreeGrafter"/>
</dbReference>
<evidence type="ECO:0000259" key="9">
    <source>
        <dbReference type="PROSITE" id="PS51384"/>
    </source>
</evidence>
<dbReference type="InterPro" id="IPR051410">
    <property type="entry name" value="Ferric/Cupric_Reductase"/>
</dbReference>
<sequence length="707" mass="79584">METVIPSDFHNVLRLSLKSSADLIETFDASPGRGPSPDHIRKIIAAILWHRKFILTYYVVIGFVVAISCAHGIYNKIERRSRKTKGSGTDTSIPSPTVSSSSSTLRGTITPHGKDDDDVPVTENTLLLPQQTAASVQRPLLLHRLKAFLLYQPRPVHAATSPSNVLPNNGTSLLVVLFLGVNMFYLLYRAPLTISWIFILADRAGLLFVANLPVLYILAAKTNQPIKYLTGWSYEGLNLFHRRLGEWMIVVAVIHMLGMFIVWYTILRSLGFDLIRYLTEPTVFLGIAAIISYFIIYITSVGWFRHLYYETFLGLHIFFQVAALTFLFFHYPTARLYVLATFAIWAMDRLLWRITLSTRKYTATLEVAPDGQTVLIHCNIDLRRRLFGIRMGLHHGWLPGQHVFLTIPSMGFKYRFQTHPFTIASPAPPRDANIGSWPLQLVIRSIDGFSLDLLNYARHHQHCQVFLDGPHGGIEALEAAHYAERVCLIAGGSGIAVTYPLAWDVRVDSTMQPEAPVSTRAVYKDGVNSVRSVLECGPLIEFSEFAHFWVRQESSHSRWISMFPRADSVKQNSVCEFCPGDVGKDADQAEDVATIVTHSFDTRSPLSDGGRPDIRTEVWNWVTSSPSTRASSSTLLGCDSPQSLRHSLVNTPNLLHPTPERETRPRKERICLIVSGPDGLVRDVRNTAAHLIREGWDIQVWVEKFGW</sequence>
<evidence type="ECO:0000256" key="7">
    <source>
        <dbReference type="SAM" id="MobiDB-lite"/>
    </source>
</evidence>
<feature type="transmembrane region" description="Helical" evidence="8">
    <location>
        <begin position="311"/>
        <end position="329"/>
    </location>
</feature>
<dbReference type="Proteomes" id="UP001345827">
    <property type="component" value="Unassembled WGS sequence"/>
</dbReference>
<feature type="region of interest" description="Disordered" evidence="7">
    <location>
        <begin position="80"/>
        <end position="116"/>
    </location>
</feature>
<dbReference type="PROSITE" id="PS51384">
    <property type="entry name" value="FAD_FR"/>
    <property type="match status" value="1"/>
</dbReference>
<feature type="compositionally biased region" description="Low complexity" evidence="7">
    <location>
        <begin position="89"/>
        <end position="110"/>
    </location>
</feature>
<dbReference type="PANTHER" id="PTHR32361:SF28">
    <property type="entry name" value="FRP1P"/>
    <property type="match status" value="1"/>
</dbReference>
<feature type="domain" description="FAD-binding FR-type" evidence="9">
    <location>
        <begin position="343"/>
        <end position="477"/>
    </location>
</feature>
<dbReference type="InterPro" id="IPR039261">
    <property type="entry name" value="FNR_nucleotide-bd"/>
</dbReference>
<keyword evidence="5" id="KW-0406">Ion transport</keyword>
<dbReference type="GO" id="GO:0006879">
    <property type="term" value="P:intracellular iron ion homeostasis"/>
    <property type="evidence" value="ECO:0007669"/>
    <property type="project" value="TreeGrafter"/>
</dbReference>
<feature type="transmembrane region" description="Helical" evidence="8">
    <location>
        <begin position="194"/>
        <end position="219"/>
    </location>
</feature>
<comment type="caution">
    <text evidence="10">The sequence shown here is derived from an EMBL/GenBank/DDBJ whole genome shotgun (WGS) entry which is preliminary data.</text>
</comment>
<feature type="transmembrane region" description="Helical" evidence="8">
    <location>
        <begin position="171"/>
        <end position="188"/>
    </location>
</feature>
<proteinExistence type="predicted"/>
<evidence type="ECO:0000256" key="6">
    <source>
        <dbReference type="ARBA" id="ARBA00023136"/>
    </source>
</evidence>
<dbReference type="GO" id="GO:0000293">
    <property type="term" value="F:ferric-chelate reductase activity"/>
    <property type="evidence" value="ECO:0007669"/>
    <property type="project" value="TreeGrafter"/>
</dbReference>
<evidence type="ECO:0000256" key="2">
    <source>
        <dbReference type="ARBA" id="ARBA00022448"/>
    </source>
</evidence>
<dbReference type="InterPro" id="IPR013112">
    <property type="entry name" value="FAD-bd_8"/>
</dbReference>
<dbReference type="SFLD" id="SFLDS00052">
    <property type="entry name" value="Ferric_Reductase_Domain"/>
    <property type="match status" value="1"/>
</dbReference>
<dbReference type="InterPro" id="IPR017927">
    <property type="entry name" value="FAD-bd_FR_type"/>
</dbReference>
<name>A0AAV9PUU0_9PEZI</name>
<gene>
    <name evidence="10" type="ORF">LTR25_009880</name>
</gene>
<keyword evidence="11" id="KW-1185">Reference proteome</keyword>
<keyword evidence="6 8" id="KW-0472">Membrane</keyword>
<evidence type="ECO:0000256" key="5">
    <source>
        <dbReference type="ARBA" id="ARBA00023065"/>
    </source>
</evidence>
<reference evidence="10 11" key="1">
    <citation type="submission" date="2023-06" db="EMBL/GenBank/DDBJ databases">
        <title>Black Yeasts Isolated from many extreme environments.</title>
        <authorList>
            <person name="Coleine C."/>
            <person name="Stajich J.E."/>
            <person name="Selbmann L."/>
        </authorList>
    </citation>
    <scope>NUCLEOTIDE SEQUENCE [LARGE SCALE GENOMIC DNA]</scope>
    <source>
        <strain evidence="10 11">CCFEE 5887</strain>
    </source>
</reference>
<evidence type="ECO:0000313" key="11">
    <source>
        <dbReference type="Proteomes" id="UP001345827"/>
    </source>
</evidence>
<dbReference type="PANTHER" id="PTHR32361">
    <property type="entry name" value="FERRIC/CUPRIC REDUCTASE TRANSMEMBRANE COMPONENT"/>
    <property type="match status" value="1"/>
</dbReference>
<dbReference type="EMBL" id="JAXLQG010000023">
    <property type="protein sequence ID" value="KAK5529143.1"/>
    <property type="molecule type" value="Genomic_DNA"/>
</dbReference>
<dbReference type="AlphaFoldDB" id="A0AAV9PUU0"/>
<protein>
    <recommendedName>
        <fullName evidence="9">FAD-binding FR-type domain-containing protein</fullName>
    </recommendedName>
</protein>
<comment type="subcellular location">
    <subcellularLocation>
        <location evidence="1">Membrane</location>
        <topology evidence="1">Multi-pass membrane protein</topology>
    </subcellularLocation>
</comment>
<dbReference type="CDD" id="cd06186">
    <property type="entry name" value="NOX_Duox_like_FAD_NADP"/>
    <property type="match status" value="1"/>
</dbReference>
<evidence type="ECO:0000256" key="1">
    <source>
        <dbReference type="ARBA" id="ARBA00004141"/>
    </source>
</evidence>
<organism evidence="10 11">
    <name type="scientific">Vermiconidia calcicola</name>
    <dbReference type="NCBI Taxonomy" id="1690605"/>
    <lineage>
        <taxon>Eukaryota</taxon>
        <taxon>Fungi</taxon>
        <taxon>Dikarya</taxon>
        <taxon>Ascomycota</taxon>
        <taxon>Pezizomycotina</taxon>
        <taxon>Dothideomycetes</taxon>
        <taxon>Dothideomycetidae</taxon>
        <taxon>Mycosphaerellales</taxon>
        <taxon>Extremaceae</taxon>
        <taxon>Vermiconidia</taxon>
    </lineage>
</organism>
<dbReference type="SFLD" id="SFLDG01168">
    <property type="entry name" value="Ferric_reductase_subgroup_(FRE"/>
    <property type="match status" value="1"/>
</dbReference>
<accession>A0AAV9PUU0</accession>
<dbReference type="Pfam" id="PF08022">
    <property type="entry name" value="FAD_binding_8"/>
    <property type="match status" value="1"/>
</dbReference>
<keyword evidence="2" id="KW-0813">Transport</keyword>
<dbReference type="Pfam" id="PF01794">
    <property type="entry name" value="Ferric_reduct"/>
    <property type="match status" value="1"/>
</dbReference>
<dbReference type="InterPro" id="IPR013130">
    <property type="entry name" value="Fe3_Rdtase_TM_dom"/>
</dbReference>
<feature type="transmembrane region" description="Helical" evidence="8">
    <location>
        <begin position="282"/>
        <end position="304"/>
    </location>
</feature>
<keyword evidence="3 8" id="KW-0812">Transmembrane</keyword>
<keyword evidence="4 8" id="KW-1133">Transmembrane helix</keyword>
<evidence type="ECO:0000256" key="4">
    <source>
        <dbReference type="ARBA" id="ARBA00022989"/>
    </source>
</evidence>
<evidence type="ECO:0000256" key="8">
    <source>
        <dbReference type="SAM" id="Phobius"/>
    </source>
</evidence>
<dbReference type="GO" id="GO:0015677">
    <property type="term" value="P:copper ion import"/>
    <property type="evidence" value="ECO:0007669"/>
    <property type="project" value="TreeGrafter"/>
</dbReference>